<feature type="domain" description="Enoyl reductase (ER)" evidence="3">
    <location>
        <begin position="691"/>
        <end position="1008"/>
    </location>
</feature>
<dbReference type="SUPFAM" id="SSF50129">
    <property type="entry name" value="GroES-like"/>
    <property type="match status" value="1"/>
</dbReference>
<sequence>MSHSPSRPGLLVSAGLCCPSRIDPGCYSDMVPVCFRDIWISNDIATASNLGKLNAHTTAQKVGLRQVDASLVAGNISNSRPLITARASMRVLDSIRPPVREDRDQTRQFNKIEYHPDVALLDDARKLNLPQRDKSSHPCVLDMELRKEWLCIATIGIVIANLPSSYMASTPHILRYVDWMKMQLLSSQQSLERFKHTQQYWESDPESFIRSVRDHDAEGALLTNVMEKVSAIVKGDMDPLQVLFSNDILERFYHEGQWSLGMKDQIKAFIQAIAHKSPGLSLIEIGGGTGGMTSVVLDGLRVHDHPASMTDKFVQYIFTDISPAFFVQTKKKFTDPRVGFRTLDISYSPESQGFTRDSFDIVIASNVLHATPNMEDTLQSCRSLLKRGGKLIIHENMDPSSLRMGFVFGLLPGWWLGREEYRLWGPLLSRANWNSVLRKTGFSGEDLFLEGKSLVRGDNPMIAVLVSTRISESLPTVTTLETKPHVKVIYEPSSQIQSHVWEHLQCRYTTTGSQTYLESVHLENTAEVKFTNSVCIFLPDIEGYWLKDMNTNRLSIIKRICSQAKVIIWACARSQEPNGSPTYALAKGLARTIESENLDISFVTITFHDLHCPNLVAHHIWTVLEKNPTRTEKGYENEFVEKNDVLHIPRLVNTPSVTESVYSDQYNYPLITREWQDETRRPLRLTIGTMGLIDTLTFEEVRIDSTELSANEIELRVTASGVNFKDILTALGQVNDSYFGNEFLGIVNRTGAGVTTGLKTGDTVIGVHTGTMATLIRCQSYQLQKLPSEIPPMIGAALPLVYCTAYYSLITWARAQLGESILIHCGTGGVGQAAIQLSNILGLTIFTTTSTNEKTEFPMDRYGIPRHHIFSSRSLEFGLGVRRVTGGIGVDIVLNSLSGEFLRTSWEVLAPFGRFIELGKKDIHSMVFSALGGLPMQPFADNAMFASVDVPSLYKTRDRISDILSAIVKLASEGKITAPQPLQIFKSGEIDQAFRLMKSGKHIGKILIKFSDNDLVLAKRIRTQEIFDAKATYVLAGGLGGISRSICKWMVGKGARNIILISRSKVQNGETQSFLAGLRSNGAKVVTPSCDVGDIRQIEATVQLIKDTMPPIKGCIQAAMVLRNVTAEDWTAVTRPKVDGSWNLNALLPKGRDFFIILSSHSNLLGALLQSNYAAGNAFQDELARYRVERGENALSIDLGSMTSIEYLASHSDAILKVMEHSIEDFSEEELLALLEHYCDKDFTDQGRSDVRTVTPVCIPTTL</sequence>
<dbReference type="PANTHER" id="PTHR45681">
    <property type="entry name" value="POLYKETIDE SYNTHASE 44-RELATED"/>
    <property type="match status" value="1"/>
</dbReference>
<dbReference type="Pfam" id="PF23114">
    <property type="entry name" value="NAD-bd_HRPKS_sdrA"/>
    <property type="match status" value="1"/>
</dbReference>
<evidence type="ECO:0000259" key="2">
    <source>
        <dbReference type="SMART" id="SM00822"/>
    </source>
</evidence>
<proteinExistence type="predicted"/>
<gene>
    <name evidence="4" type="ORF">B0J11DRAFT_500940</name>
</gene>
<dbReference type="InterPro" id="IPR050444">
    <property type="entry name" value="Polyketide_Synthase"/>
</dbReference>
<protein>
    <submittedName>
        <fullName evidence="4">KR domain-containing protein</fullName>
    </submittedName>
</protein>
<dbReference type="InterPro" id="IPR056501">
    <property type="entry name" value="NAD-bd_HRPKS_sdrA"/>
</dbReference>
<dbReference type="InterPro" id="IPR011032">
    <property type="entry name" value="GroES-like_sf"/>
</dbReference>
<dbReference type="InterPro" id="IPR057326">
    <property type="entry name" value="KR_dom"/>
</dbReference>
<dbReference type="CDD" id="cd02440">
    <property type="entry name" value="AdoMet_MTases"/>
    <property type="match status" value="1"/>
</dbReference>
<reference evidence="4" key="1">
    <citation type="journal article" date="2021" name="Nat. Commun.">
        <title>Genetic determinants of endophytism in the Arabidopsis root mycobiome.</title>
        <authorList>
            <person name="Mesny F."/>
            <person name="Miyauchi S."/>
            <person name="Thiergart T."/>
            <person name="Pickel B."/>
            <person name="Atanasova L."/>
            <person name="Karlsson M."/>
            <person name="Huettel B."/>
            <person name="Barry K.W."/>
            <person name="Haridas S."/>
            <person name="Chen C."/>
            <person name="Bauer D."/>
            <person name="Andreopoulos W."/>
            <person name="Pangilinan J."/>
            <person name="LaButti K."/>
            <person name="Riley R."/>
            <person name="Lipzen A."/>
            <person name="Clum A."/>
            <person name="Drula E."/>
            <person name="Henrissat B."/>
            <person name="Kohler A."/>
            <person name="Grigoriev I.V."/>
            <person name="Martin F.M."/>
            <person name="Hacquard S."/>
        </authorList>
    </citation>
    <scope>NUCLEOTIDE SEQUENCE</scope>
    <source>
        <strain evidence="4">MPI-CAGE-CH-0243</strain>
    </source>
</reference>
<evidence type="ECO:0000259" key="3">
    <source>
        <dbReference type="SMART" id="SM00829"/>
    </source>
</evidence>
<dbReference type="Gene3D" id="3.90.180.10">
    <property type="entry name" value="Medium-chain alcohol dehydrogenases, catalytic domain"/>
    <property type="match status" value="1"/>
</dbReference>
<dbReference type="InterPro" id="IPR013217">
    <property type="entry name" value="Methyltransf_12"/>
</dbReference>
<dbReference type="Pfam" id="PF08242">
    <property type="entry name" value="Methyltransf_12"/>
    <property type="match status" value="1"/>
</dbReference>
<organism evidence="4 5">
    <name type="scientific">Dendryphion nanum</name>
    <dbReference type="NCBI Taxonomy" id="256645"/>
    <lineage>
        <taxon>Eukaryota</taxon>
        <taxon>Fungi</taxon>
        <taxon>Dikarya</taxon>
        <taxon>Ascomycota</taxon>
        <taxon>Pezizomycotina</taxon>
        <taxon>Dothideomycetes</taxon>
        <taxon>Pleosporomycetidae</taxon>
        <taxon>Pleosporales</taxon>
        <taxon>Torulaceae</taxon>
        <taxon>Dendryphion</taxon>
    </lineage>
</organism>
<dbReference type="InterPro" id="IPR013968">
    <property type="entry name" value="PKS_KR"/>
</dbReference>
<dbReference type="Gene3D" id="3.40.50.150">
    <property type="entry name" value="Vaccinia Virus protein VP39"/>
    <property type="match status" value="1"/>
</dbReference>
<dbReference type="Pfam" id="PF13602">
    <property type="entry name" value="ADH_zinc_N_2"/>
    <property type="match status" value="1"/>
</dbReference>
<keyword evidence="5" id="KW-1185">Reference proteome</keyword>
<dbReference type="SMART" id="SM00822">
    <property type="entry name" value="PKS_KR"/>
    <property type="match status" value="1"/>
</dbReference>
<dbReference type="Pfam" id="PF08240">
    <property type="entry name" value="ADH_N"/>
    <property type="match status" value="1"/>
</dbReference>
<dbReference type="Gene3D" id="3.40.50.720">
    <property type="entry name" value="NAD(P)-binding Rossmann-like Domain"/>
    <property type="match status" value="1"/>
</dbReference>
<keyword evidence="1" id="KW-0808">Transferase</keyword>
<evidence type="ECO:0000313" key="4">
    <source>
        <dbReference type="EMBL" id="KAH7138739.1"/>
    </source>
</evidence>
<dbReference type="EMBL" id="JAGMWT010000001">
    <property type="protein sequence ID" value="KAH7138739.1"/>
    <property type="molecule type" value="Genomic_DNA"/>
</dbReference>
<dbReference type="Pfam" id="PF08659">
    <property type="entry name" value="KR"/>
    <property type="match status" value="1"/>
</dbReference>
<dbReference type="InterPro" id="IPR020843">
    <property type="entry name" value="ER"/>
</dbReference>
<name>A0A9P9J291_9PLEO</name>
<evidence type="ECO:0000313" key="5">
    <source>
        <dbReference type="Proteomes" id="UP000700596"/>
    </source>
</evidence>
<dbReference type="SMART" id="SM00829">
    <property type="entry name" value="PKS_ER"/>
    <property type="match status" value="1"/>
</dbReference>
<dbReference type="OrthoDB" id="329835at2759"/>
<dbReference type="SUPFAM" id="SSF53335">
    <property type="entry name" value="S-adenosyl-L-methionine-dependent methyltransferases"/>
    <property type="match status" value="1"/>
</dbReference>
<accession>A0A9P9J291</accession>
<dbReference type="InterPro" id="IPR013154">
    <property type="entry name" value="ADH-like_N"/>
</dbReference>
<dbReference type="GO" id="GO:0016740">
    <property type="term" value="F:transferase activity"/>
    <property type="evidence" value="ECO:0007669"/>
    <property type="project" value="UniProtKB-KW"/>
</dbReference>
<evidence type="ECO:0000256" key="1">
    <source>
        <dbReference type="ARBA" id="ARBA00022679"/>
    </source>
</evidence>
<dbReference type="GO" id="GO:0016491">
    <property type="term" value="F:oxidoreductase activity"/>
    <property type="evidence" value="ECO:0007669"/>
    <property type="project" value="InterPro"/>
</dbReference>
<dbReference type="AlphaFoldDB" id="A0A9P9J291"/>
<comment type="caution">
    <text evidence="4">The sequence shown here is derived from an EMBL/GenBank/DDBJ whole genome shotgun (WGS) entry which is preliminary data.</text>
</comment>
<feature type="domain" description="Ketoreductase" evidence="2">
    <location>
        <begin position="1031"/>
        <end position="1203"/>
    </location>
</feature>
<dbReference type="InterPro" id="IPR036291">
    <property type="entry name" value="NAD(P)-bd_dom_sf"/>
</dbReference>
<dbReference type="CDD" id="cd05195">
    <property type="entry name" value="enoyl_red"/>
    <property type="match status" value="1"/>
</dbReference>
<dbReference type="PANTHER" id="PTHR45681:SF6">
    <property type="entry name" value="POLYKETIDE SYNTHASE 37"/>
    <property type="match status" value="1"/>
</dbReference>
<dbReference type="InterPro" id="IPR029063">
    <property type="entry name" value="SAM-dependent_MTases_sf"/>
</dbReference>
<dbReference type="Proteomes" id="UP000700596">
    <property type="component" value="Unassembled WGS sequence"/>
</dbReference>
<dbReference type="SUPFAM" id="SSF51735">
    <property type="entry name" value="NAD(P)-binding Rossmann-fold domains"/>
    <property type="match status" value="2"/>
</dbReference>